<accession>A0A4Y6PTH5</accession>
<organism evidence="2 3">
    <name type="scientific">Persicimonas caeni</name>
    <dbReference type="NCBI Taxonomy" id="2292766"/>
    <lineage>
        <taxon>Bacteria</taxon>
        <taxon>Deltaproteobacteria</taxon>
        <taxon>Bradymonadales</taxon>
        <taxon>Bradymonadaceae</taxon>
        <taxon>Persicimonas</taxon>
    </lineage>
</organism>
<dbReference type="AlphaFoldDB" id="A0A4Y6PTH5"/>
<dbReference type="RefSeq" id="WP_141197910.1">
    <property type="nucleotide sequence ID" value="NZ_CP041186.1"/>
</dbReference>
<dbReference type="OrthoDB" id="5517219at2"/>
<protein>
    <submittedName>
        <fullName evidence="2">Uncharacterized protein</fullName>
    </submittedName>
</protein>
<dbReference type="EMBL" id="CP041186">
    <property type="protein sequence ID" value="QDG51429.1"/>
    <property type="molecule type" value="Genomic_DNA"/>
</dbReference>
<keyword evidence="1" id="KW-0812">Transmembrane</keyword>
<keyword evidence="3" id="KW-1185">Reference proteome</keyword>
<evidence type="ECO:0000313" key="2">
    <source>
        <dbReference type="EMBL" id="QDG51429.1"/>
    </source>
</evidence>
<dbReference type="Proteomes" id="UP000315995">
    <property type="component" value="Chromosome"/>
</dbReference>
<proteinExistence type="predicted"/>
<evidence type="ECO:0000256" key="1">
    <source>
        <dbReference type="SAM" id="Phobius"/>
    </source>
</evidence>
<keyword evidence="1" id="KW-0472">Membrane</keyword>
<evidence type="ECO:0000313" key="3">
    <source>
        <dbReference type="Proteomes" id="UP000315995"/>
    </source>
</evidence>
<feature type="transmembrane region" description="Helical" evidence="1">
    <location>
        <begin position="21"/>
        <end position="42"/>
    </location>
</feature>
<name>A0A4Y6PTH5_PERCE</name>
<reference evidence="2 3" key="1">
    <citation type="submission" date="2019-06" db="EMBL/GenBank/DDBJ databases">
        <title>Persicimonas caeni gen. nov., sp. nov., a predatory bacterium isolated from solar saltern.</title>
        <authorList>
            <person name="Wang S."/>
        </authorList>
    </citation>
    <scope>NUCLEOTIDE SEQUENCE [LARGE SCALE GENOMIC DNA]</scope>
    <source>
        <strain evidence="2 3">YN101</strain>
    </source>
</reference>
<accession>A0A5B8Y4A8</accession>
<keyword evidence="1" id="KW-1133">Transmembrane helix</keyword>
<gene>
    <name evidence="2" type="ORF">FIV42_11950</name>
</gene>
<sequence length="121" mass="13684">MSRQNAENEHANNSLKSKLSFFAVIAVIVAGTAFWYLLTLWASEPVGPEIAKKMAEDFEHECFLDLQDEEQCRKLIGQNHRDCLFDNIEKVEPGMGDNGGNVVHDRDGYLTCMREKTGVSY</sequence>